<dbReference type="InterPro" id="IPR036883">
    <property type="entry name" value="PDCD5-like_sf"/>
</dbReference>
<dbReference type="AlphaFoldDB" id="A0A061AL55"/>
<reference evidence="3" key="1">
    <citation type="journal article" date="2014" name="Genome Announc.">
        <title>Draft genome sequence of Rhodosporidium toruloides CECT1137, an oleaginous yeast of biotechnological interest.</title>
        <authorList>
            <person name="Morin N."/>
            <person name="Calcas X."/>
            <person name="Devillers H."/>
            <person name="Durrens P."/>
            <person name="Sherman D.J."/>
            <person name="Nicaud J.-M."/>
            <person name="Neuveglise C."/>
        </authorList>
    </citation>
    <scope>NUCLEOTIDE SEQUENCE</scope>
    <source>
        <strain evidence="3">CECT1137</strain>
    </source>
</reference>
<name>A0A061AL55_RHOTO</name>
<dbReference type="Gene3D" id="1.10.8.140">
    <property type="entry name" value="PDCD5-like"/>
    <property type="match status" value="1"/>
</dbReference>
<dbReference type="EMBL" id="LK052938">
    <property type="protein sequence ID" value="CDR38294.1"/>
    <property type="molecule type" value="Genomic_DNA"/>
</dbReference>
<organism evidence="3">
    <name type="scientific">Rhodotorula toruloides</name>
    <name type="common">Yeast</name>
    <name type="synonym">Rhodosporidium toruloides</name>
    <dbReference type="NCBI Taxonomy" id="5286"/>
    <lineage>
        <taxon>Eukaryota</taxon>
        <taxon>Fungi</taxon>
        <taxon>Dikarya</taxon>
        <taxon>Basidiomycota</taxon>
        <taxon>Pucciniomycotina</taxon>
        <taxon>Microbotryomycetes</taxon>
        <taxon>Sporidiobolales</taxon>
        <taxon>Sporidiobolaceae</taxon>
        <taxon>Rhodotorula</taxon>
    </lineage>
</organism>
<feature type="region of interest" description="Disordered" evidence="2">
    <location>
        <begin position="117"/>
        <end position="147"/>
    </location>
</feature>
<feature type="region of interest" description="Disordered" evidence="2">
    <location>
        <begin position="16"/>
        <end position="46"/>
    </location>
</feature>
<dbReference type="PANTHER" id="PTHR10840">
    <property type="entry name" value="PROGRAMMED CELL DEATH PROTEIN 5"/>
    <property type="match status" value="1"/>
</dbReference>
<dbReference type="GO" id="GO:0005829">
    <property type="term" value="C:cytosol"/>
    <property type="evidence" value="ECO:0007669"/>
    <property type="project" value="TreeGrafter"/>
</dbReference>
<comment type="similarity">
    <text evidence="1">Belongs to the PDCD5 family.</text>
</comment>
<dbReference type="GO" id="GO:0005634">
    <property type="term" value="C:nucleus"/>
    <property type="evidence" value="ECO:0007669"/>
    <property type="project" value="TreeGrafter"/>
</dbReference>
<dbReference type="SUPFAM" id="SSF46950">
    <property type="entry name" value="Double-stranded DNA-binding domain"/>
    <property type="match status" value="1"/>
</dbReference>
<sequence>MDADLEAIRAKRMAELQAAGGGASPSSTGGAGPSAGAGGGEEAAQRVAMEDEMRRTMMSQILSPEARERLSRIALVKPERAKSIEQLLMRMAQSGQIRGKVSEDQLIDVLDQVEAMERGQSGAGGQKSGSKITFTRKSAFDDDDDDW</sequence>
<evidence type="ECO:0000256" key="1">
    <source>
        <dbReference type="ARBA" id="ARBA00010490"/>
    </source>
</evidence>
<accession>A0A061AL55</accession>
<protein>
    <submittedName>
        <fullName evidence="3">RHTO0S03e07800g1_1</fullName>
    </submittedName>
</protein>
<dbReference type="FunFam" id="1.10.8.140:FF:000006">
    <property type="entry name" value="programmed cell death protein 5-like"/>
    <property type="match status" value="1"/>
</dbReference>
<proteinExistence type="inferred from homology"/>
<dbReference type="Pfam" id="PF01984">
    <property type="entry name" value="dsDNA_bind"/>
    <property type="match status" value="1"/>
</dbReference>
<feature type="compositionally biased region" description="Gly residues" evidence="2">
    <location>
        <begin position="19"/>
        <end position="41"/>
    </location>
</feature>
<gene>
    <name evidence="3" type="ORF">RHTO0S_03e07800g</name>
</gene>
<evidence type="ECO:0000313" key="3">
    <source>
        <dbReference type="EMBL" id="CDR38294.1"/>
    </source>
</evidence>
<dbReference type="OrthoDB" id="10252486at2759"/>
<dbReference type="InterPro" id="IPR002836">
    <property type="entry name" value="PDCD5-like"/>
</dbReference>
<evidence type="ECO:0000256" key="2">
    <source>
        <dbReference type="SAM" id="MobiDB-lite"/>
    </source>
</evidence>
<dbReference type="PANTHER" id="PTHR10840:SF0">
    <property type="entry name" value="PROGRAMMED CELL DEATH PROTEIN 5"/>
    <property type="match status" value="1"/>
</dbReference>
<dbReference type="GO" id="GO:0003677">
    <property type="term" value="F:DNA binding"/>
    <property type="evidence" value="ECO:0007669"/>
    <property type="project" value="InterPro"/>
</dbReference>
<dbReference type="PIRSF" id="PIRSF015730">
    <property type="entry name" value="TFAR19"/>
    <property type="match status" value="1"/>
</dbReference>